<dbReference type="Pfam" id="PF02397">
    <property type="entry name" value="Bac_transf"/>
    <property type="match status" value="1"/>
</dbReference>
<evidence type="ECO:0000256" key="7">
    <source>
        <dbReference type="SAM" id="Phobius"/>
    </source>
</evidence>
<reference evidence="9 10" key="1">
    <citation type="submission" date="2015-03" db="EMBL/GenBank/DDBJ databases">
        <title>Draft Genome Sequence of Burkholderia andropogonis type strain ICMP2807, isolated from Sorghum bicolor.</title>
        <authorList>
            <person name="Lopes-Santos L."/>
            <person name="Castro D.B."/>
            <person name="Ottoboni L.M."/>
            <person name="Park D."/>
            <person name="Weirc B.S."/>
            <person name="Destefano S.A."/>
        </authorList>
    </citation>
    <scope>NUCLEOTIDE SEQUENCE [LARGE SCALE GENOMIC DNA]</scope>
    <source>
        <strain evidence="9 10">ICMP2807</strain>
    </source>
</reference>
<feature type="transmembrane region" description="Helical" evidence="7">
    <location>
        <begin position="31"/>
        <end position="50"/>
    </location>
</feature>
<dbReference type="EMBL" id="LAQU01000001">
    <property type="protein sequence ID" value="KKB65361.1"/>
    <property type="molecule type" value="Genomic_DNA"/>
</dbReference>
<dbReference type="Proteomes" id="UP000033618">
    <property type="component" value="Unassembled WGS sequence"/>
</dbReference>
<protein>
    <submittedName>
        <fullName evidence="9">Capsular biosynthesis protein</fullName>
    </submittedName>
</protein>
<dbReference type="GO" id="GO:0016020">
    <property type="term" value="C:membrane"/>
    <property type="evidence" value="ECO:0007669"/>
    <property type="project" value="UniProtKB-SubCell"/>
</dbReference>
<dbReference type="PANTHER" id="PTHR30576">
    <property type="entry name" value="COLANIC BIOSYNTHESIS UDP-GLUCOSE LIPID CARRIER TRANSFERASE"/>
    <property type="match status" value="1"/>
</dbReference>
<feature type="transmembrane region" description="Helical" evidence="7">
    <location>
        <begin position="267"/>
        <end position="288"/>
    </location>
</feature>
<dbReference type="GO" id="GO:0016780">
    <property type="term" value="F:phosphotransferase activity, for other substituted phosphate groups"/>
    <property type="evidence" value="ECO:0007669"/>
    <property type="project" value="TreeGrafter"/>
</dbReference>
<evidence type="ECO:0000259" key="8">
    <source>
        <dbReference type="Pfam" id="PF02397"/>
    </source>
</evidence>
<proteinExistence type="inferred from homology"/>
<evidence type="ECO:0000256" key="6">
    <source>
        <dbReference type="ARBA" id="ARBA00023136"/>
    </source>
</evidence>
<feature type="transmembrane region" description="Helical" evidence="7">
    <location>
        <begin position="95"/>
        <end position="113"/>
    </location>
</feature>
<feature type="transmembrane region" description="Helical" evidence="7">
    <location>
        <begin position="62"/>
        <end position="83"/>
    </location>
</feature>
<evidence type="ECO:0000313" key="10">
    <source>
        <dbReference type="Proteomes" id="UP000033618"/>
    </source>
</evidence>
<dbReference type="PANTHER" id="PTHR30576:SF0">
    <property type="entry name" value="UNDECAPRENYL-PHOSPHATE N-ACETYLGALACTOSAMINYL 1-PHOSPHATE TRANSFERASE-RELATED"/>
    <property type="match status" value="1"/>
</dbReference>
<evidence type="ECO:0000256" key="4">
    <source>
        <dbReference type="ARBA" id="ARBA00022692"/>
    </source>
</evidence>
<dbReference type="InterPro" id="IPR003362">
    <property type="entry name" value="Bact_transf"/>
</dbReference>
<dbReference type="STRING" id="28092.WM40_01965"/>
<evidence type="ECO:0000313" key="9">
    <source>
        <dbReference type="EMBL" id="KKB65361.1"/>
    </source>
</evidence>
<evidence type="ECO:0000256" key="3">
    <source>
        <dbReference type="ARBA" id="ARBA00022679"/>
    </source>
</evidence>
<dbReference type="OrthoDB" id="9808602at2"/>
<keyword evidence="10" id="KW-1185">Reference proteome</keyword>
<feature type="domain" description="Bacterial sugar transferase" evidence="8">
    <location>
        <begin position="262"/>
        <end position="452"/>
    </location>
</feature>
<keyword evidence="4 7" id="KW-0812">Transmembrane</keyword>
<dbReference type="Pfam" id="PF13727">
    <property type="entry name" value="CoA_binding_3"/>
    <property type="match status" value="1"/>
</dbReference>
<gene>
    <name evidence="9" type="ORF">WM40_01965</name>
</gene>
<name>A0A0F5K5F3_9BURK</name>
<dbReference type="NCBIfam" id="TIGR03025">
    <property type="entry name" value="EPS_sugtrans"/>
    <property type="match status" value="1"/>
</dbReference>
<evidence type="ECO:0000256" key="2">
    <source>
        <dbReference type="ARBA" id="ARBA00006464"/>
    </source>
</evidence>
<dbReference type="InterPro" id="IPR017475">
    <property type="entry name" value="EPS_sugar_tfrase"/>
</dbReference>
<accession>A0A0F5K5F3</accession>
<evidence type="ECO:0000256" key="1">
    <source>
        <dbReference type="ARBA" id="ARBA00004141"/>
    </source>
</evidence>
<dbReference type="PATRIC" id="fig|28092.6.peg.457"/>
<keyword evidence="5 7" id="KW-1133">Transmembrane helix</keyword>
<comment type="subcellular location">
    <subcellularLocation>
        <location evidence="1">Membrane</location>
        <topology evidence="1">Multi-pass membrane protein</topology>
    </subcellularLocation>
</comment>
<comment type="caution">
    <text evidence="9">The sequence shown here is derived from an EMBL/GenBank/DDBJ whole genome shotgun (WGS) entry which is preliminary data.</text>
</comment>
<evidence type="ECO:0000256" key="5">
    <source>
        <dbReference type="ARBA" id="ARBA00022989"/>
    </source>
</evidence>
<keyword evidence="6 7" id="KW-0472">Membrane</keyword>
<dbReference type="AlphaFoldDB" id="A0A0F5K5F3"/>
<comment type="similarity">
    <text evidence="2">Belongs to the bacterial sugar transferase family.</text>
</comment>
<dbReference type="InterPro" id="IPR017473">
    <property type="entry name" value="Undecaprenyl-P_gluc_Ptfrase"/>
</dbReference>
<sequence length="458" mass="50499">MALVGFVSAAINTGAFIAIESLGGEVDDTPYARALTGSLAVAAFVIFARFHLVASARNMRWMLGRGALHWCRLVMILVVLLFITHRGNGDMRILLAQWTALALPLQLAGLAVLRAAAHSINNAPGSQRQAVFFGLGSEARTLNLRLARSPILGIKVIGYYNDEPVDADPGEPLPPYLGKYEEAGTRIHANDFEIVFIGMSPVRTSDIRNDLLDQLYDSTASIYLVPELRVMENRAINSADLAGIPLLAVHDVPILGLSRMAKRVVDIAGAGLMLILLSPVMLACAIAVRLDSPGPILFRQVRYGERGETIYVHKFRSMYVAMPAQEEKSEIGLQQAFAGDRRITPVGGFLRRTSLDELPQFFDVLAGGMSLVGPRPHAAEHNEVYRRMIPGYMLRHSVKPGITGWAQINGLRGLTDTPDKMQRRVEYDHYYIKNWSLWLDLQILLKTIPSIILGRNAI</sequence>
<keyword evidence="3" id="KW-0808">Transferase</keyword>
<dbReference type="NCBIfam" id="TIGR03023">
    <property type="entry name" value="WcaJ_sugtrans"/>
    <property type="match status" value="1"/>
</dbReference>
<organism evidence="9 10">
    <name type="scientific">Robbsia andropogonis</name>
    <dbReference type="NCBI Taxonomy" id="28092"/>
    <lineage>
        <taxon>Bacteria</taxon>
        <taxon>Pseudomonadati</taxon>
        <taxon>Pseudomonadota</taxon>
        <taxon>Betaproteobacteria</taxon>
        <taxon>Burkholderiales</taxon>
        <taxon>Burkholderiaceae</taxon>
        <taxon>Robbsia</taxon>
    </lineage>
</organism>